<evidence type="ECO:0000256" key="1">
    <source>
        <dbReference type="SAM" id="MobiDB-lite"/>
    </source>
</evidence>
<feature type="domain" description="Probable ATP-binding protein BrxC 4th six-stranded beta-sheet" evidence="4">
    <location>
        <begin position="569"/>
        <end position="742"/>
    </location>
</feature>
<feature type="domain" description="Probable ATP-binding protein BrxC alpha-helical" evidence="3">
    <location>
        <begin position="882"/>
        <end position="1005"/>
    </location>
</feature>
<organism evidence="5 6">
    <name type="scientific">Roseburia inulinivorans DSM 16841</name>
    <dbReference type="NCBI Taxonomy" id="622312"/>
    <lineage>
        <taxon>Bacteria</taxon>
        <taxon>Bacillati</taxon>
        <taxon>Bacillota</taxon>
        <taxon>Clostridia</taxon>
        <taxon>Lachnospirales</taxon>
        <taxon>Lachnospiraceae</taxon>
        <taxon>Roseburia</taxon>
    </lineage>
</organism>
<evidence type="ECO:0000313" key="6">
    <source>
        <dbReference type="Proteomes" id="UP000003561"/>
    </source>
</evidence>
<gene>
    <name evidence="5" type="ORF">ROSEINA2194_00141</name>
</gene>
<sequence>MEETVMQIKDMFRKKIDREIQGVIIVGQGEETNVAQELEEYVVTRELQRHFADFFAAYKKGIQGTTPKMGVWISGFFGSGKSHFLKILSYLLQNKQVGDKHAIDYFIEDQKITNQMVLADMQLAANTPSDVILFNIDSKSDSNGKENKDAIVNVFLKVFNEMQGFCGSMPHLADLERRLSEEGRFEEFKEKFEEEYGDPWESSRQDFDFIQDSVVDVLSDMDFMSESAARNWCEKATESYQISIEDFAKRVKSYIDKKGNNHHVVFLVDEIGQYIGDDSKLMLNLQTVTEELGKECMGKAWVIVTSQQDIDSITKVKGNDFSKIQGRFDTRLSLSSANVDAVIKKRILDKTETAAQSLRLLYDQKATIIKNLIVFNDGVEKKLYANAEDFAEVYPFVPYQFNLLASVLTSIRTHGASGKHLSEGERSMLALFKESAMQLMDDEMGAIVPFYRFYDALENFLDHSHSSVIIRAYDNSYINPEKKEKDVFAINVLKTLFLIKYVLEIEANVDNIVSLMITSIDDDRISLKAQVEDALKVLMRQMLIQKNGSIYVFLTDEEQEINNEIEKENVEMPEVITKIAEMIYEDIFSSKKYQYPSFGGRYAFSFNQTVDDRPYKANQNYDIGLRVLTPWYEGGTDDGTLRLLSGQGKEVLVVLPNDDAFLTEMRAYLKIERFLRKNTSVQLAKYETIKEAKRVEMRERNGNAKLYLTEALKEATIYVNGDVLHTSGKEVTSRINEAIGRLVQTVYHKLSYIDAAMGEADIRKMFKTSNQLSLALGDTGESNVHALDDVLQFVAGNSRMHMKTSMKTIKDRFMKAPYGFVEDDIHWLVARLFKRGDLSFTVNGESVNLNNRSEEEIIGYITKKQFVDKLLTEVRVRVPENQKKAVRTVMKELFKVAPPADDEDTIMKNFQHYCENRITEIERLEPKYENYAYPGKELLEKGKKRLSALVQIQAPLEFFKTVFDEQDDLMDFGEDYEPIRDFFGGEQLTIFTRALDMLNIYEDSKTYIVDAELEDVVAKMRTIVRMPKPYKEIPKLPELREKFMNCYMRILEEQAEPVKDSINQDRNRVFEVLNTKPYKDAKFNRYLELFKEIMDGAEHCNNVSTLRSYADKAEALKLRLLNEMNAEDIRLAKEAAAKAEAERKRQEEEAEKRGETVKPAEKLAEPQPVYKVRTTKNVSIKTVAKTASWRLESKDDVDKYLAALRENLLKEMDEDTIVNIEL</sequence>
<dbReference type="InterPro" id="IPR058037">
    <property type="entry name" value="BREX_BrxC_helical"/>
</dbReference>
<accession>C0FN47</accession>
<dbReference type="InterPro" id="IPR047679">
    <property type="entry name" value="BREX_BrxC"/>
</dbReference>
<name>C0FN47_9FIRM</name>
<dbReference type="Pfam" id="PF25796">
    <property type="entry name" value="BREX_BrxC_4th"/>
    <property type="match status" value="1"/>
</dbReference>
<evidence type="ECO:0000259" key="3">
    <source>
        <dbReference type="Pfam" id="PF25792"/>
    </source>
</evidence>
<reference evidence="5 6" key="2">
    <citation type="submission" date="2009-03" db="EMBL/GenBank/DDBJ databases">
        <title>Draft genome sequence of Roseburia inulinivorans (DSM 16841).</title>
        <authorList>
            <person name="Sudarsanam P."/>
            <person name="Ley R."/>
            <person name="Guruge J."/>
            <person name="Turnbaugh P.J."/>
            <person name="Mahowald M."/>
            <person name="Liep D."/>
            <person name="Gordon J."/>
        </authorList>
    </citation>
    <scope>NUCLEOTIDE SEQUENCE [LARGE SCALE GENOMIC DNA]</scope>
    <source>
        <strain evidence="5 6">DSM 16841</strain>
    </source>
</reference>
<dbReference type="Pfam" id="PF25791">
    <property type="entry name" value="WHD_BREX_BrxC"/>
    <property type="match status" value="1"/>
</dbReference>
<dbReference type="InterPro" id="IPR058036">
    <property type="entry name" value="BREX_BrxC_4th"/>
</dbReference>
<evidence type="ECO:0008006" key="7">
    <source>
        <dbReference type="Google" id="ProtNLM"/>
    </source>
</evidence>
<reference evidence="5 6" key="1">
    <citation type="submission" date="2009-02" db="EMBL/GenBank/DDBJ databases">
        <authorList>
            <person name="Fulton L."/>
            <person name="Clifton S."/>
            <person name="Fulton B."/>
            <person name="Xu J."/>
            <person name="Minx P."/>
            <person name="Pepin K.H."/>
            <person name="Johnson M."/>
            <person name="Bhonagiri V."/>
            <person name="Nash W.E."/>
            <person name="Mardis E.R."/>
            <person name="Wilson R.K."/>
        </authorList>
    </citation>
    <scope>NUCLEOTIDE SEQUENCE [LARGE SCALE GENOMIC DNA]</scope>
    <source>
        <strain evidence="5 6">DSM 16841</strain>
    </source>
</reference>
<evidence type="ECO:0000259" key="2">
    <source>
        <dbReference type="Pfam" id="PF25791"/>
    </source>
</evidence>
<evidence type="ECO:0000313" key="5">
    <source>
        <dbReference type="EMBL" id="EEG95940.1"/>
    </source>
</evidence>
<dbReference type="SUPFAM" id="SSF52540">
    <property type="entry name" value="P-loop containing nucleoside triphosphate hydrolases"/>
    <property type="match status" value="2"/>
</dbReference>
<proteinExistence type="predicted"/>
<dbReference type="InterPro" id="IPR027417">
    <property type="entry name" value="P-loop_NTPase"/>
</dbReference>
<feature type="domain" description="Probable ATP-binding protein BrxC winged helix-turn-helix" evidence="2">
    <location>
        <begin position="749"/>
        <end position="875"/>
    </location>
</feature>
<comment type="caution">
    <text evidence="5">The sequence shown here is derived from an EMBL/GenBank/DDBJ whole genome shotgun (WGS) entry which is preliminary data.</text>
</comment>
<dbReference type="eggNOG" id="COG1293">
    <property type="taxonomic scope" value="Bacteria"/>
</dbReference>
<dbReference type="NCBIfam" id="NF033441">
    <property type="entry name" value="BREX_BrxC"/>
    <property type="match status" value="1"/>
</dbReference>
<protein>
    <recommendedName>
        <fullName evidence="7">BREX system P-loop protein BrxC</fullName>
    </recommendedName>
</protein>
<feature type="region of interest" description="Disordered" evidence="1">
    <location>
        <begin position="1140"/>
        <end position="1162"/>
    </location>
</feature>
<dbReference type="EMBL" id="ACFY01000004">
    <property type="protein sequence ID" value="EEG95940.1"/>
    <property type="molecule type" value="Genomic_DNA"/>
</dbReference>
<dbReference type="InterPro" id="IPR058038">
    <property type="entry name" value="BREX_BrxC_wHTH"/>
</dbReference>
<dbReference type="Proteomes" id="UP000003561">
    <property type="component" value="Unassembled WGS sequence"/>
</dbReference>
<dbReference type="Pfam" id="PF25792">
    <property type="entry name" value="BREX_BrxC_helical"/>
    <property type="match status" value="1"/>
</dbReference>
<dbReference type="AlphaFoldDB" id="C0FN47"/>
<evidence type="ECO:0000259" key="4">
    <source>
        <dbReference type="Pfam" id="PF25796"/>
    </source>
</evidence>